<keyword evidence="4" id="KW-1185">Reference proteome</keyword>
<dbReference type="CDD" id="cd22231">
    <property type="entry name" value="RHH_NikR_HicB-like"/>
    <property type="match status" value="1"/>
</dbReference>
<evidence type="ECO:0000313" key="3">
    <source>
        <dbReference type="EMBL" id="KGH45520.1"/>
    </source>
</evidence>
<reference evidence="3 4" key="1">
    <citation type="submission" date="2014-07" db="EMBL/GenBank/DDBJ databases">
        <title>Biosystematic studies on Modestobacter strains isolated from extreme hyper-arid desert soil and from historic building.</title>
        <authorList>
            <person name="Bukarasam K."/>
            <person name="Bull A."/>
            <person name="Girard G."/>
            <person name="van Wezel G."/>
            <person name="Goodfellow M."/>
        </authorList>
    </citation>
    <scope>NUCLEOTIDE SEQUENCE [LARGE SCALE GENOMIC DNA]</scope>
    <source>
        <strain evidence="3 4">KNN45-2b</strain>
    </source>
</reference>
<dbReference type="OrthoDB" id="3692970at2"/>
<organism evidence="3 4">
    <name type="scientific">Modestobacter caceresii</name>
    <dbReference type="NCBI Taxonomy" id="1522368"/>
    <lineage>
        <taxon>Bacteria</taxon>
        <taxon>Bacillati</taxon>
        <taxon>Actinomycetota</taxon>
        <taxon>Actinomycetes</taxon>
        <taxon>Geodermatophilales</taxon>
        <taxon>Geodermatophilaceae</taxon>
        <taxon>Modestobacter</taxon>
    </lineage>
</organism>
<dbReference type="InterPro" id="IPR002145">
    <property type="entry name" value="CopG"/>
</dbReference>
<dbReference type="Pfam" id="PF01402">
    <property type="entry name" value="RHH_1"/>
    <property type="match status" value="1"/>
</dbReference>
<evidence type="ECO:0000256" key="1">
    <source>
        <dbReference type="SAM" id="MobiDB-lite"/>
    </source>
</evidence>
<proteinExistence type="predicted"/>
<feature type="region of interest" description="Disordered" evidence="1">
    <location>
        <begin position="53"/>
        <end position="76"/>
    </location>
</feature>
<dbReference type="RefSeq" id="WP_036337346.1">
    <property type="nucleotide sequence ID" value="NZ_JPMX01000076.1"/>
</dbReference>
<name>A0A098Y501_9ACTN</name>
<feature type="domain" description="Ribbon-helix-helix protein CopG" evidence="2">
    <location>
        <begin position="2"/>
        <end position="38"/>
    </location>
</feature>
<evidence type="ECO:0000259" key="2">
    <source>
        <dbReference type="Pfam" id="PF01402"/>
    </source>
</evidence>
<sequence length="76" mass="8217">MKLSVSLSEDDVALLDEYARSAGLKGRSAVIQHALRLLRQADLERDYAVAWEESKTSGDQAAWDSVAADGVADAPR</sequence>
<evidence type="ECO:0000313" key="4">
    <source>
        <dbReference type="Proteomes" id="UP000029713"/>
    </source>
</evidence>
<protein>
    <submittedName>
        <fullName evidence="3">Antitoxin</fullName>
    </submittedName>
</protein>
<dbReference type="Proteomes" id="UP000029713">
    <property type="component" value="Unassembled WGS sequence"/>
</dbReference>
<dbReference type="EMBL" id="JPMX01000076">
    <property type="protein sequence ID" value="KGH45520.1"/>
    <property type="molecule type" value="Genomic_DNA"/>
</dbReference>
<dbReference type="SUPFAM" id="SSF47598">
    <property type="entry name" value="Ribbon-helix-helix"/>
    <property type="match status" value="1"/>
</dbReference>
<dbReference type="STRING" id="1522368.IN07_16670"/>
<dbReference type="InterPro" id="IPR010985">
    <property type="entry name" value="Ribbon_hlx_hlx"/>
</dbReference>
<comment type="caution">
    <text evidence="3">The sequence shown here is derived from an EMBL/GenBank/DDBJ whole genome shotgun (WGS) entry which is preliminary data.</text>
</comment>
<dbReference type="GO" id="GO:0006355">
    <property type="term" value="P:regulation of DNA-templated transcription"/>
    <property type="evidence" value="ECO:0007669"/>
    <property type="project" value="InterPro"/>
</dbReference>
<gene>
    <name evidence="3" type="ORF">IN07_16670</name>
</gene>
<accession>A0A098Y501</accession>
<dbReference type="AlphaFoldDB" id="A0A098Y501"/>